<feature type="transmembrane region" description="Helical" evidence="7">
    <location>
        <begin position="145"/>
        <end position="166"/>
    </location>
</feature>
<feature type="region of interest" description="Disordered" evidence="8">
    <location>
        <begin position="1"/>
        <end position="29"/>
    </location>
</feature>
<reference evidence="10 11" key="1">
    <citation type="submission" date="2016-10" db="EMBL/GenBank/DDBJ databases">
        <authorList>
            <person name="de Groot N.N."/>
        </authorList>
    </citation>
    <scope>NUCLEOTIDE SEQUENCE [LARGE SCALE GENOMIC DNA]</scope>
    <source>
        <strain>J11</strain>
        <strain evidence="11">PG 39</strain>
    </source>
</reference>
<dbReference type="PANTHER" id="PTHR30151:SF0">
    <property type="entry name" value="ABC TRANSPORTER PERMEASE PROTEIN MJ0413-RELATED"/>
    <property type="match status" value="1"/>
</dbReference>
<evidence type="ECO:0000256" key="5">
    <source>
        <dbReference type="ARBA" id="ARBA00022989"/>
    </source>
</evidence>
<evidence type="ECO:0000256" key="3">
    <source>
        <dbReference type="ARBA" id="ARBA00022475"/>
    </source>
</evidence>
<sequence length="281" mass="29911">MSSNLPPIGPGQNALLDQSGRTSERRGGAHPTLWRAGGWLVILVGWALLARSQLDYILPGPMRTWQALVELTTNQALLSALALTMGRGAVGLGVALLIGVTWGFLNAKFPRFAYLSMPFLQILMSTPGIIFVIVAMVWFGTNGIVVVFVVAAVTVPLLTAATAQAFAATDPDLLEMASVFRLSRKMVVRQIIVPTIAPPILAATTVALGQSIRVSVMAELLATASGIGADIRLAQINIETPDVFAYALVMTAVTFCLELVLVAPVKRRMSAHLHDELGTSN</sequence>
<keyword evidence="3" id="KW-1003">Cell membrane</keyword>
<dbReference type="InterPro" id="IPR035906">
    <property type="entry name" value="MetI-like_sf"/>
</dbReference>
<evidence type="ECO:0000313" key="10">
    <source>
        <dbReference type="EMBL" id="SFG44741.1"/>
    </source>
</evidence>
<dbReference type="OrthoDB" id="3173654at2"/>
<feature type="transmembrane region" description="Helical" evidence="7">
    <location>
        <begin position="243"/>
        <end position="263"/>
    </location>
</feature>
<comment type="subcellular location">
    <subcellularLocation>
        <location evidence="1 7">Cell membrane</location>
        <topology evidence="1 7">Multi-pass membrane protein</topology>
    </subcellularLocation>
</comment>
<keyword evidence="11" id="KW-1185">Reference proteome</keyword>
<keyword evidence="6 7" id="KW-0472">Membrane</keyword>
<dbReference type="STRING" id="185761.SAMN05660282_00928"/>
<dbReference type="Gene3D" id="1.10.3720.10">
    <property type="entry name" value="MetI-like"/>
    <property type="match status" value="1"/>
</dbReference>
<protein>
    <submittedName>
        <fullName evidence="10">NitT/TauT family transport system permease protein</fullName>
    </submittedName>
</protein>
<proteinExistence type="inferred from homology"/>
<dbReference type="SUPFAM" id="SSF161098">
    <property type="entry name" value="MetI-like"/>
    <property type="match status" value="1"/>
</dbReference>
<evidence type="ECO:0000256" key="8">
    <source>
        <dbReference type="SAM" id="MobiDB-lite"/>
    </source>
</evidence>
<dbReference type="PROSITE" id="PS50928">
    <property type="entry name" value="ABC_TM1"/>
    <property type="match status" value="1"/>
</dbReference>
<keyword evidence="4 7" id="KW-0812">Transmembrane</keyword>
<dbReference type="Proteomes" id="UP000199065">
    <property type="component" value="Unassembled WGS sequence"/>
</dbReference>
<gene>
    <name evidence="10" type="ORF">SAMN05660282_00928</name>
</gene>
<dbReference type="GO" id="GO:0005886">
    <property type="term" value="C:plasma membrane"/>
    <property type="evidence" value="ECO:0007669"/>
    <property type="project" value="UniProtKB-SubCell"/>
</dbReference>
<feature type="transmembrane region" description="Helical" evidence="7">
    <location>
        <begin position="88"/>
        <end position="107"/>
    </location>
</feature>
<evidence type="ECO:0000256" key="6">
    <source>
        <dbReference type="ARBA" id="ARBA00023136"/>
    </source>
</evidence>
<dbReference type="InterPro" id="IPR000515">
    <property type="entry name" value="MetI-like"/>
</dbReference>
<feature type="domain" description="ABC transmembrane type-1" evidence="9">
    <location>
        <begin position="81"/>
        <end position="261"/>
    </location>
</feature>
<keyword evidence="5 7" id="KW-1133">Transmembrane helix</keyword>
<evidence type="ECO:0000256" key="7">
    <source>
        <dbReference type="RuleBase" id="RU363032"/>
    </source>
</evidence>
<organism evidence="10 11">
    <name type="scientific">Corynebacterium spheniscorum</name>
    <dbReference type="NCBI Taxonomy" id="185761"/>
    <lineage>
        <taxon>Bacteria</taxon>
        <taxon>Bacillati</taxon>
        <taxon>Actinomycetota</taxon>
        <taxon>Actinomycetes</taxon>
        <taxon>Mycobacteriales</taxon>
        <taxon>Corynebacteriaceae</taxon>
        <taxon>Corynebacterium</taxon>
    </lineage>
</organism>
<feature type="transmembrane region" description="Helical" evidence="7">
    <location>
        <begin position="187"/>
        <end position="208"/>
    </location>
</feature>
<dbReference type="RefSeq" id="WP_092284907.1">
    <property type="nucleotide sequence ID" value="NZ_FOPJ01000004.1"/>
</dbReference>
<evidence type="ECO:0000256" key="4">
    <source>
        <dbReference type="ARBA" id="ARBA00022692"/>
    </source>
</evidence>
<dbReference type="CDD" id="cd06261">
    <property type="entry name" value="TM_PBP2"/>
    <property type="match status" value="1"/>
</dbReference>
<dbReference type="Pfam" id="PF00528">
    <property type="entry name" value="BPD_transp_1"/>
    <property type="match status" value="1"/>
</dbReference>
<dbReference type="PANTHER" id="PTHR30151">
    <property type="entry name" value="ALKANE SULFONATE ABC TRANSPORTER-RELATED, MEMBRANE SUBUNIT"/>
    <property type="match status" value="1"/>
</dbReference>
<comment type="similarity">
    <text evidence="7">Belongs to the binding-protein-dependent transport system permease family.</text>
</comment>
<evidence type="ECO:0000313" key="11">
    <source>
        <dbReference type="Proteomes" id="UP000199065"/>
    </source>
</evidence>
<feature type="transmembrane region" description="Helical" evidence="7">
    <location>
        <begin position="119"/>
        <end position="139"/>
    </location>
</feature>
<evidence type="ECO:0000259" key="9">
    <source>
        <dbReference type="PROSITE" id="PS50928"/>
    </source>
</evidence>
<feature type="transmembrane region" description="Helical" evidence="7">
    <location>
        <begin position="32"/>
        <end position="49"/>
    </location>
</feature>
<evidence type="ECO:0000256" key="2">
    <source>
        <dbReference type="ARBA" id="ARBA00022448"/>
    </source>
</evidence>
<accession>A0A1I2S437</accession>
<name>A0A1I2S437_9CORY</name>
<dbReference type="EMBL" id="FOPJ01000004">
    <property type="protein sequence ID" value="SFG44741.1"/>
    <property type="molecule type" value="Genomic_DNA"/>
</dbReference>
<dbReference type="AlphaFoldDB" id="A0A1I2S437"/>
<dbReference type="GO" id="GO:0055085">
    <property type="term" value="P:transmembrane transport"/>
    <property type="evidence" value="ECO:0007669"/>
    <property type="project" value="InterPro"/>
</dbReference>
<evidence type="ECO:0000256" key="1">
    <source>
        <dbReference type="ARBA" id="ARBA00004651"/>
    </source>
</evidence>
<keyword evidence="2 7" id="KW-0813">Transport</keyword>